<organism evidence="1 2">
    <name type="scientific">Pyrus ussuriensis x Pyrus communis</name>
    <dbReference type="NCBI Taxonomy" id="2448454"/>
    <lineage>
        <taxon>Eukaryota</taxon>
        <taxon>Viridiplantae</taxon>
        <taxon>Streptophyta</taxon>
        <taxon>Embryophyta</taxon>
        <taxon>Tracheophyta</taxon>
        <taxon>Spermatophyta</taxon>
        <taxon>Magnoliopsida</taxon>
        <taxon>eudicotyledons</taxon>
        <taxon>Gunneridae</taxon>
        <taxon>Pentapetalae</taxon>
        <taxon>rosids</taxon>
        <taxon>fabids</taxon>
        <taxon>Rosales</taxon>
        <taxon>Rosaceae</taxon>
        <taxon>Amygdaloideae</taxon>
        <taxon>Maleae</taxon>
        <taxon>Pyrus</taxon>
    </lineage>
</organism>
<dbReference type="OrthoDB" id="10480085at2759"/>
<protein>
    <submittedName>
        <fullName evidence="1">Uncharacterized protein</fullName>
    </submittedName>
</protein>
<dbReference type="AlphaFoldDB" id="A0A5N5HR60"/>
<reference evidence="2" key="2">
    <citation type="submission" date="2019-10" db="EMBL/GenBank/DDBJ databases">
        <title>A de novo genome assembly of a pear dwarfing rootstock.</title>
        <authorList>
            <person name="Wang F."/>
            <person name="Wang J."/>
            <person name="Li S."/>
            <person name="Zhang Y."/>
            <person name="Fang M."/>
            <person name="Ma L."/>
            <person name="Zhao Y."/>
            <person name="Jiang S."/>
        </authorList>
    </citation>
    <scope>NUCLEOTIDE SEQUENCE [LARGE SCALE GENOMIC DNA]</scope>
</reference>
<keyword evidence="2" id="KW-1185">Reference proteome</keyword>
<name>A0A5N5HR60_9ROSA</name>
<comment type="caution">
    <text evidence="1">The sequence shown here is derived from an EMBL/GenBank/DDBJ whole genome shotgun (WGS) entry which is preliminary data.</text>
</comment>
<evidence type="ECO:0000313" key="1">
    <source>
        <dbReference type="EMBL" id="KAB2629327.1"/>
    </source>
</evidence>
<dbReference type="Proteomes" id="UP000327157">
    <property type="component" value="Chromosome 8"/>
</dbReference>
<reference evidence="1 2" key="3">
    <citation type="submission" date="2019-11" db="EMBL/GenBank/DDBJ databases">
        <title>A de novo genome assembly of a pear dwarfing rootstock.</title>
        <authorList>
            <person name="Wang F."/>
            <person name="Wang J."/>
            <person name="Li S."/>
            <person name="Zhang Y."/>
            <person name="Fang M."/>
            <person name="Ma L."/>
            <person name="Zhao Y."/>
            <person name="Jiang S."/>
        </authorList>
    </citation>
    <scope>NUCLEOTIDE SEQUENCE [LARGE SCALE GENOMIC DNA]</scope>
    <source>
        <strain evidence="1">S2</strain>
        <tissue evidence="1">Leaf</tissue>
    </source>
</reference>
<sequence length="69" mass="7842">MNSTDCSLFSFDPDIPEINAYKLVFVNCNEHVKILAPSSRQVNEAEILRTAKMFTIDEVAFLDPDLHKV</sequence>
<evidence type="ECO:0000313" key="2">
    <source>
        <dbReference type="Proteomes" id="UP000327157"/>
    </source>
</evidence>
<gene>
    <name evidence="1" type="ORF">D8674_034122</name>
</gene>
<proteinExistence type="predicted"/>
<accession>A0A5N5HR60</accession>
<reference evidence="1 2" key="1">
    <citation type="submission" date="2019-09" db="EMBL/GenBank/DDBJ databases">
        <authorList>
            <person name="Ou C."/>
        </authorList>
    </citation>
    <scope>NUCLEOTIDE SEQUENCE [LARGE SCALE GENOMIC DNA]</scope>
    <source>
        <strain evidence="1">S2</strain>
        <tissue evidence="1">Leaf</tissue>
    </source>
</reference>
<dbReference type="EMBL" id="SMOL01000148">
    <property type="protein sequence ID" value="KAB2629327.1"/>
    <property type="molecule type" value="Genomic_DNA"/>
</dbReference>